<dbReference type="InterPro" id="IPR010317">
    <property type="entry name" value="WxLIP_PGBD"/>
</dbReference>
<organism evidence="3 4">
    <name type="scientific">Vagococcus penaei</name>
    <dbReference type="NCBI Taxonomy" id="633807"/>
    <lineage>
        <taxon>Bacteria</taxon>
        <taxon>Bacillati</taxon>
        <taxon>Bacillota</taxon>
        <taxon>Bacilli</taxon>
        <taxon>Lactobacillales</taxon>
        <taxon>Enterococcaceae</taxon>
        <taxon>Vagococcus</taxon>
    </lineage>
</organism>
<sequence length="358" mass="39587">MKLVKKGLFLIALVVFVSLYGSKVGFANQVGFSIEPVLPENQIDKNSGYFHLKLDQGTQQELTIILKNRTDKPVKLKTSVASATTNINGVVDYDATKNKLDKTAPVNLSKQVNVPQTITLEPQSQQNVPIIVTMPDKKIPGVIAGGITFEEDKEATSEQLTSQTAVKNKFSYVVALLMQQQDVLSVKPNLELSDITPTQLNTKTSISAAIRNTQSAYLNDMTVAVSIYKKGDKKPTYEFKKEKMQLAPNSIIEFPTFLNGNKLEPGDYEYVGKVTGRTNDLDETRQEKMDWTLKKSFTIKPTVAKSLNDKDTTIVSQPMNRLLLAAIAGNIVLVLGIIGYVVYRVRKKKKIVATTING</sequence>
<gene>
    <name evidence="3" type="ORF">BW732_03485</name>
</gene>
<feature type="domain" description="WxL Interacting Protein peptidoglycan binding" evidence="1">
    <location>
        <begin position="32"/>
        <end position="151"/>
    </location>
</feature>
<reference evidence="3 4" key="1">
    <citation type="journal article" date="2010" name="Int. J. Syst. Evol. Microbiol.">
        <title>Vagococcus penaei sp. nov., isolated from spoilage microbiota of cooked shrimp (Penaeus vannamei).</title>
        <authorList>
            <person name="Jaffres E."/>
            <person name="Prevost H."/>
            <person name="Rossero A."/>
            <person name="Joffraud J.J."/>
            <person name="Dousset X."/>
        </authorList>
    </citation>
    <scope>NUCLEOTIDE SEQUENCE [LARGE SCALE GENOMIC DNA]</scope>
    <source>
        <strain evidence="3 4">CD276</strain>
    </source>
</reference>
<evidence type="ECO:0000313" key="4">
    <source>
        <dbReference type="Proteomes" id="UP000188246"/>
    </source>
</evidence>
<proteinExistence type="predicted"/>
<name>A0A1Q2D4V1_9ENTE</name>
<keyword evidence="4" id="KW-1185">Reference proteome</keyword>
<dbReference type="Pfam" id="PF06030">
    <property type="entry name" value="WxLIP_PGBD"/>
    <property type="match status" value="1"/>
</dbReference>
<dbReference type="Proteomes" id="UP000188246">
    <property type="component" value="Chromosome"/>
</dbReference>
<dbReference type="AlphaFoldDB" id="A0A1Q2D4V1"/>
<dbReference type="Pfam" id="PF11797">
    <property type="entry name" value="WxLIP_HBD"/>
    <property type="match status" value="1"/>
</dbReference>
<protein>
    <submittedName>
        <fullName evidence="3">Uncharacterized protein</fullName>
    </submittedName>
</protein>
<dbReference type="RefSeq" id="WP_077275480.1">
    <property type="nucleotide sequence ID" value="NZ_CP019609.1"/>
</dbReference>
<dbReference type="KEGG" id="vpi:BW732_03485"/>
<evidence type="ECO:0000259" key="1">
    <source>
        <dbReference type="Pfam" id="PF06030"/>
    </source>
</evidence>
<feature type="domain" description="WxL Interacting Protein host binding" evidence="2">
    <location>
        <begin position="162"/>
        <end position="308"/>
    </location>
</feature>
<dbReference type="InterPro" id="IPR021759">
    <property type="entry name" value="WxLIP_HBD"/>
</dbReference>
<evidence type="ECO:0000259" key="2">
    <source>
        <dbReference type="Pfam" id="PF11797"/>
    </source>
</evidence>
<evidence type="ECO:0000313" key="3">
    <source>
        <dbReference type="EMBL" id="AQP53389.1"/>
    </source>
</evidence>
<accession>A0A1Q2D4V1</accession>
<dbReference type="STRING" id="633807.BW732_03485"/>
<dbReference type="OrthoDB" id="2148359at2"/>
<dbReference type="EMBL" id="CP019609">
    <property type="protein sequence ID" value="AQP53389.1"/>
    <property type="molecule type" value="Genomic_DNA"/>
</dbReference>